<dbReference type="SUPFAM" id="SSF52058">
    <property type="entry name" value="L domain-like"/>
    <property type="match status" value="1"/>
</dbReference>
<dbReference type="Gene3D" id="3.80.10.10">
    <property type="entry name" value="Ribonuclease Inhibitor"/>
    <property type="match status" value="3"/>
</dbReference>
<dbReference type="AlphaFoldDB" id="A0A0N5ATT9"/>
<evidence type="ECO:0000313" key="5">
    <source>
        <dbReference type="WBParaSite" id="SMUV_0000825901-mRNA-1"/>
    </source>
</evidence>
<keyword evidence="3" id="KW-0732">Signal</keyword>
<dbReference type="STRING" id="451379.A0A0N5ATT9"/>
<dbReference type="Proteomes" id="UP000046393">
    <property type="component" value="Unplaced"/>
</dbReference>
<evidence type="ECO:0000256" key="2">
    <source>
        <dbReference type="ARBA" id="ARBA00022737"/>
    </source>
</evidence>
<dbReference type="PANTHER" id="PTHR24366:SF96">
    <property type="entry name" value="LEUCINE RICH REPEAT CONTAINING 53"/>
    <property type="match status" value="1"/>
</dbReference>
<sequence length="432" mass="48794">MSYVYNAMKPKVTLLILSLYSAFITATSNKCPPIQKPCFCTSSKHEPIAVRCEKAASIAAVIKTLPKTLLYLNSLTISNTPVPELPPHVFKDFVIKKLSLRNNGMFNIHPEAFDSNLDSLEELELRSNRFGSIPQGALARLRNLKTLIISEDNISKINDYTFNTWRSKGILQKLELNSNYLSTIGKQGFVGLKALKQLSLDKNLFQQIPTDAFKSLPELEELSMSVNDIRQIPVGSLPLPNLKSLSFEVNQISSISADAFRQTPQILYLYLSGNLLTSIDSNMFYYISQLKVLAIGNNAAITTLSPNAFQYVPSLIRLEISDCSISYIAPTALQKMPKLQVITMRNNRLTRIERSTFSNLHEVVSIDIRQNKIRSVENFAFSNLRSLRHLDISRNQLENLPESTFYGTYIPTNPPITRIIYLYDEKEATKLQ</sequence>
<accession>A0A0N5ATT9</accession>
<protein>
    <submittedName>
        <fullName evidence="5">LRRCT domain-containing protein</fullName>
    </submittedName>
</protein>
<reference evidence="5" key="1">
    <citation type="submission" date="2017-02" db="UniProtKB">
        <authorList>
            <consortium name="WormBaseParasite"/>
        </authorList>
    </citation>
    <scope>IDENTIFICATION</scope>
</reference>
<evidence type="ECO:0000256" key="1">
    <source>
        <dbReference type="ARBA" id="ARBA00022614"/>
    </source>
</evidence>
<proteinExistence type="predicted"/>
<keyword evidence="1" id="KW-0433">Leucine-rich repeat</keyword>
<dbReference type="SMART" id="SM00369">
    <property type="entry name" value="LRR_TYP"/>
    <property type="match status" value="13"/>
</dbReference>
<dbReference type="PROSITE" id="PS51450">
    <property type="entry name" value="LRR"/>
    <property type="match status" value="1"/>
</dbReference>
<evidence type="ECO:0000313" key="4">
    <source>
        <dbReference type="Proteomes" id="UP000046393"/>
    </source>
</evidence>
<dbReference type="WBParaSite" id="SMUV_0000825901-mRNA-1">
    <property type="protein sequence ID" value="SMUV_0000825901-mRNA-1"/>
    <property type="gene ID" value="SMUV_0000825901"/>
</dbReference>
<dbReference type="PANTHER" id="PTHR24366">
    <property type="entry name" value="IG(IMMUNOGLOBULIN) AND LRR(LEUCINE RICH REPEAT) DOMAINS"/>
    <property type="match status" value="1"/>
</dbReference>
<feature type="signal peptide" evidence="3">
    <location>
        <begin position="1"/>
        <end position="26"/>
    </location>
</feature>
<dbReference type="InterPro" id="IPR001611">
    <property type="entry name" value="Leu-rich_rpt"/>
</dbReference>
<keyword evidence="2" id="KW-0677">Repeat</keyword>
<dbReference type="InterPro" id="IPR003591">
    <property type="entry name" value="Leu-rich_rpt_typical-subtyp"/>
</dbReference>
<dbReference type="SMART" id="SM00365">
    <property type="entry name" value="LRR_SD22"/>
    <property type="match status" value="4"/>
</dbReference>
<organism evidence="4 5">
    <name type="scientific">Syphacia muris</name>
    <dbReference type="NCBI Taxonomy" id="451379"/>
    <lineage>
        <taxon>Eukaryota</taxon>
        <taxon>Metazoa</taxon>
        <taxon>Ecdysozoa</taxon>
        <taxon>Nematoda</taxon>
        <taxon>Chromadorea</taxon>
        <taxon>Rhabditida</taxon>
        <taxon>Spirurina</taxon>
        <taxon>Oxyuridomorpha</taxon>
        <taxon>Oxyuroidea</taxon>
        <taxon>Oxyuridae</taxon>
        <taxon>Syphacia</taxon>
    </lineage>
</organism>
<dbReference type="InterPro" id="IPR032675">
    <property type="entry name" value="LRR_dom_sf"/>
</dbReference>
<dbReference type="Pfam" id="PF13855">
    <property type="entry name" value="LRR_8"/>
    <property type="match status" value="4"/>
</dbReference>
<evidence type="ECO:0000256" key="3">
    <source>
        <dbReference type="SAM" id="SignalP"/>
    </source>
</evidence>
<name>A0A0N5ATT9_9BILA</name>
<feature type="chain" id="PRO_5005893532" evidence="3">
    <location>
        <begin position="27"/>
        <end position="432"/>
    </location>
</feature>
<keyword evidence="4" id="KW-1185">Reference proteome</keyword>